<protein>
    <recommendedName>
        <fullName evidence="5">HOOK N-terminal domain-containing protein</fullName>
    </recommendedName>
</protein>
<keyword evidence="1" id="KW-0175">Coiled coil</keyword>
<feature type="coiled-coil region" evidence="1">
    <location>
        <begin position="140"/>
        <end position="296"/>
    </location>
</feature>
<dbReference type="AlphaFoldDB" id="A0AAF0J058"/>
<dbReference type="InterPro" id="IPR036872">
    <property type="entry name" value="CH_dom_sf"/>
</dbReference>
<evidence type="ECO:0008006" key="5">
    <source>
        <dbReference type="Google" id="ProtNLM"/>
    </source>
</evidence>
<dbReference type="Gene3D" id="1.10.418.10">
    <property type="entry name" value="Calponin-like domain"/>
    <property type="match status" value="1"/>
</dbReference>
<proteinExistence type="predicted"/>
<accession>A0AAF0J058</accession>
<keyword evidence="4" id="KW-1185">Reference proteome</keyword>
<dbReference type="Proteomes" id="UP001214415">
    <property type="component" value="Chromosome 6"/>
</dbReference>
<organism evidence="3 4">
    <name type="scientific">Malassezia equina</name>
    <dbReference type="NCBI Taxonomy" id="1381935"/>
    <lineage>
        <taxon>Eukaryota</taxon>
        <taxon>Fungi</taxon>
        <taxon>Dikarya</taxon>
        <taxon>Basidiomycota</taxon>
        <taxon>Ustilaginomycotina</taxon>
        <taxon>Malasseziomycetes</taxon>
        <taxon>Malasseziales</taxon>
        <taxon>Malasseziaceae</taxon>
        <taxon>Malassezia</taxon>
    </lineage>
</organism>
<sequence>MAASTAPTVSAQLTALTAWVQAVCVEHKVEDAHGLLDGAALFEVLAGVYAEQHGIRNETVDIQAAKARPPNDQELVKLLRLVVGLVVRSEDNNEHVNAMQSLAYDDQVTMMSIVESVLADVPQSPPLEAATTPAVPDQAAQEIEALQRDLERANKSYQAQHERLVTVEADLQRVQEEHHRLDQLVASLRDVERERDALQDQQDEWKHMAEQSKKQARQLDVLRDRTEKAADLRRQVKELESRNSELATALADATDRSASDLMEKHRSAHRLSERKYAQLEEAHEMLVHERDTLEARCYKLEEQRRTDQKQLDTLLERIRTLELDAGVLVPTLAEETSDSLSFALPDRTDPRDMQAEGWDEQATSSAHQHGGWERHVSSPSTDTHQRTTSTDSTQDATKWERECYALRQELRLMASAYQKLSLELYCQSSGIHDTDMASEEPAQNASWLSRQRDALAHALSLSKPP</sequence>
<feature type="compositionally biased region" description="Polar residues" evidence="2">
    <location>
        <begin position="377"/>
        <end position="395"/>
    </location>
</feature>
<dbReference type="EMBL" id="CP119905">
    <property type="protein sequence ID" value="WFD24367.1"/>
    <property type="molecule type" value="Genomic_DNA"/>
</dbReference>
<evidence type="ECO:0000256" key="2">
    <source>
        <dbReference type="SAM" id="MobiDB-lite"/>
    </source>
</evidence>
<name>A0AAF0J058_9BASI</name>
<feature type="region of interest" description="Disordered" evidence="2">
    <location>
        <begin position="338"/>
        <end position="395"/>
    </location>
</feature>
<gene>
    <name evidence="3" type="ORF">MEQU1_003066</name>
</gene>
<dbReference type="SUPFAM" id="SSF116907">
    <property type="entry name" value="Hook domain"/>
    <property type="match status" value="1"/>
</dbReference>
<evidence type="ECO:0000313" key="4">
    <source>
        <dbReference type="Proteomes" id="UP001214415"/>
    </source>
</evidence>
<reference evidence="3" key="1">
    <citation type="submission" date="2023-03" db="EMBL/GenBank/DDBJ databases">
        <title>Mating type loci evolution in Malassezia.</title>
        <authorList>
            <person name="Coelho M.A."/>
        </authorList>
    </citation>
    <scope>NUCLEOTIDE SEQUENCE</scope>
    <source>
        <strain evidence="3">CBS 12830</strain>
    </source>
</reference>
<evidence type="ECO:0000313" key="3">
    <source>
        <dbReference type="EMBL" id="WFD24367.1"/>
    </source>
</evidence>
<evidence type="ECO:0000256" key="1">
    <source>
        <dbReference type="SAM" id="Coils"/>
    </source>
</evidence>